<dbReference type="Proteomes" id="UP000252884">
    <property type="component" value="Unassembled WGS sequence"/>
</dbReference>
<evidence type="ECO:0000313" key="10">
    <source>
        <dbReference type="Proteomes" id="UP000252884"/>
    </source>
</evidence>
<proteinExistence type="inferred from homology"/>
<dbReference type="EMBL" id="QPJK01000008">
    <property type="protein sequence ID" value="RCW68247.1"/>
    <property type="molecule type" value="Genomic_DNA"/>
</dbReference>
<dbReference type="AlphaFoldDB" id="A0A368XP03"/>
<dbReference type="InterPro" id="IPR012132">
    <property type="entry name" value="GMC_OxRdtase"/>
</dbReference>
<dbReference type="Gene3D" id="3.50.50.60">
    <property type="entry name" value="FAD/NAD(P)-binding domain"/>
    <property type="match status" value="1"/>
</dbReference>
<evidence type="ECO:0000256" key="1">
    <source>
        <dbReference type="ARBA" id="ARBA00001974"/>
    </source>
</evidence>
<keyword evidence="10" id="KW-1185">Reference proteome</keyword>
<evidence type="ECO:0000256" key="6">
    <source>
        <dbReference type="RuleBase" id="RU003968"/>
    </source>
</evidence>
<evidence type="ECO:0000256" key="3">
    <source>
        <dbReference type="ARBA" id="ARBA00022630"/>
    </source>
</evidence>
<dbReference type="Pfam" id="PF05199">
    <property type="entry name" value="GMC_oxred_C"/>
    <property type="match status" value="1"/>
</dbReference>
<feature type="binding site" evidence="5">
    <location>
        <position position="242"/>
    </location>
    <ligand>
        <name>FAD</name>
        <dbReference type="ChEBI" id="CHEBI:57692"/>
    </ligand>
</feature>
<dbReference type="Gene3D" id="3.30.410.40">
    <property type="match status" value="1"/>
</dbReference>
<dbReference type="SUPFAM" id="SSF54373">
    <property type="entry name" value="FAD-linked reductases, C-terminal domain"/>
    <property type="match status" value="1"/>
</dbReference>
<evidence type="ECO:0000313" key="9">
    <source>
        <dbReference type="EMBL" id="RCW68247.1"/>
    </source>
</evidence>
<feature type="binding site" evidence="5">
    <location>
        <position position="107"/>
    </location>
    <ligand>
        <name>FAD</name>
        <dbReference type="ChEBI" id="CHEBI:57692"/>
    </ligand>
</feature>
<dbReference type="SUPFAM" id="SSF51905">
    <property type="entry name" value="FAD/NAD(P)-binding domain"/>
    <property type="match status" value="1"/>
</dbReference>
<evidence type="ECO:0000259" key="7">
    <source>
        <dbReference type="PROSITE" id="PS00623"/>
    </source>
</evidence>
<dbReference type="PIRSF" id="PIRSF000137">
    <property type="entry name" value="Alcohol_oxidase"/>
    <property type="match status" value="1"/>
</dbReference>
<dbReference type="PANTHER" id="PTHR11552">
    <property type="entry name" value="GLUCOSE-METHANOL-CHOLINE GMC OXIDOREDUCTASE"/>
    <property type="match status" value="1"/>
</dbReference>
<comment type="caution">
    <text evidence="9">The sequence shown here is derived from an EMBL/GenBank/DDBJ whole genome shotgun (WGS) entry which is preliminary data.</text>
</comment>
<evidence type="ECO:0000256" key="5">
    <source>
        <dbReference type="PIRSR" id="PIRSR000137-2"/>
    </source>
</evidence>
<comment type="cofactor">
    <cofactor evidence="1 5">
        <name>FAD</name>
        <dbReference type="ChEBI" id="CHEBI:57692"/>
    </cofactor>
</comment>
<name>A0A368XP03_9BURK</name>
<dbReference type="Pfam" id="PF00732">
    <property type="entry name" value="GMC_oxred_N"/>
    <property type="match status" value="1"/>
</dbReference>
<dbReference type="InterPro" id="IPR036188">
    <property type="entry name" value="FAD/NAD-bd_sf"/>
</dbReference>
<dbReference type="InterPro" id="IPR007867">
    <property type="entry name" value="GMC_OxRtase_C"/>
</dbReference>
<dbReference type="PROSITE" id="PS00623">
    <property type="entry name" value="GMC_OXRED_1"/>
    <property type="match status" value="1"/>
</dbReference>
<evidence type="ECO:0000259" key="8">
    <source>
        <dbReference type="PROSITE" id="PS00624"/>
    </source>
</evidence>
<dbReference type="PROSITE" id="PS00624">
    <property type="entry name" value="GMC_OXRED_2"/>
    <property type="match status" value="1"/>
</dbReference>
<evidence type="ECO:0000256" key="4">
    <source>
        <dbReference type="ARBA" id="ARBA00022827"/>
    </source>
</evidence>
<accession>A0A368XP03</accession>
<dbReference type="InterPro" id="IPR000172">
    <property type="entry name" value="GMC_OxRdtase_N"/>
</dbReference>
<dbReference type="GO" id="GO:0050660">
    <property type="term" value="F:flavin adenine dinucleotide binding"/>
    <property type="evidence" value="ECO:0007669"/>
    <property type="project" value="InterPro"/>
</dbReference>
<keyword evidence="3 6" id="KW-0285">Flavoprotein</keyword>
<gene>
    <name evidence="9" type="ORF">DES41_108430</name>
</gene>
<sequence length="564" mass="61106">MHIFKSHRKDFAVPPNPMPSASTSARAWDYIIVGAGSAGCVLANRLSQDPACRVLLLEAGSRSSNFWLRLPVGYFRTIYDKRFSWQFATQAQPETGGRTIVWPRGRVLGGSSAINGLLYIRGQHADYDDWERLGATGWGYRDVLPFFRKSEKYAGTPSEYHGVAGELAVSDLRNDHPYCRAWLQAGQEAGFAATADFNGAQDAGLGSYQLTLRGHWRCSAADAFLFPVAGRPNLSIATEAFVSRIVIEGGRAVGVEWTQGGQRIVGRADQEVVLAAGALQSPQLLQLSGVGPADLLRRHQIKVQADAPECGRNLQDHYQARVVVKLKHRVSLNDDIRNPFKLLQMGAQWAFGQRGPLTVGAGQVGGLVCSAHAEGGRPDLLFNVMPLSVDKPGDPLHAFSGFSASAAQCRPRSMGHVEIRSADPADPPHIVTNYLTDPHDAKVLVSGLEILRDIYQRPSFRALLAKDEYAPGDAMRSKAELEHYARHKGGTVFHASGTCRMGSDDRAVVDPALRVRGIDRLRVVDASVMPRMVSTNTNAAAILIGEKGAALIQDAAPPAAPARI</sequence>
<comment type="similarity">
    <text evidence="2 6">Belongs to the GMC oxidoreductase family.</text>
</comment>
<protein>
    <submittedName>
        <fullName evidence="9">Choline dehydrogenase</fullName>
    </submittedName>
</protein>
<keyword evidence="4 5" id="KW-0274">FAD</keyword>
<organism evidence="9 10">
    <name type="scientific">Pseudorhodoferax soli</name>
    <dbReference type="NCBI Taxonomy" id="545864"/>
    <lineage>
        <taxon>Bacteria</taxon>
        <taxon>Pseudomonadati</taxon>
        <taxon>Pseudomonadota</taxon>
        <taxon>Betaproteobacteria</taxon>
        <taxon>Burkholderiales</taxon>
        <taxon>Comamonadaceae</taxon>
    </lineage>
</organism>
<dbReference type="GO" id="GO:0016614">
    <property type="term" value="F:oxidoreductase activity, acting on CH-OH group of donors"/>
    <property type="evidence" value="ECO:0007669"/>
    <property type="project" value="InterPro"/>
</dbReference>
<dbReference type="PANTHER" id="PTHR11552:SF147">
    <property type="entry name" value="CHOLINE DEHYDROGENASE, MITOCHONDRIAL"/>
    <property type="match status" value="1"/>
</dbReference>
<evidence type="ECO:0000256" key="2">
    <source>
        <dbReference type="ARBA" id="ARBA00010790"/>
    </source>
</evidence>
<feature type="domain" description="Glucose-methanol-choline oxidoreductase N-terminal" evidence="8">
    <location>
        <begin position="277"/>
        <end position="291"/>
    </location>
</feature>
<reference evidence="9 10" key="1">
    <citation type="submission" date="2018-07" db="EMBL/GenBank/DDBJ databases">
        <title>Genomic Encyclopedia of Type Strains, Phase IV (KMG-IV): sequencing the most valuable type-strain genomes for metagenomic binning, comparative biology and taxonomic classification.</title>
        <authorList>
            <person name="Goeker M."/>
        </authorList>
    </citation>
    <scope>NUCLEOTIDE SEQUENCE [LARGE SCALE GENOMIC DNA]</scope>
    <source>
        <strain evidence="9 10">DSM 21634</strain>
    </source>
</reference>
<feature type="domain" description="Glucose-methanol-choline oxidoreductase N-terminal" evidence="7">
    <location>
        <begin position="105"/>
        <end position="128"/>
    </location>
</feature>